<dbReference type="OrthoDB" id="9790355at2"/>
<organism evidence="4 5">
    <name type="scientific">Arsukibacterium tuosuense</name>
    <dbReference type="NCBI Taxonomy" id="1323745"/>
    <lineage>
        <taxon>Bacteria</taxon>
        <taxon>Pseudomonadati</taxon>
        <taxon>Pseudomonadota</taxon>
        <taxon>Gammaproteobacteria</taxon>
        <taxon>Chromatiales</taxon>
        <taxon>Chromatiaceae</taxon>
        <taxon>Arsukibacterium</taxon>
    </lineage>
</organism>
<proteinExistence type="predicted"/>
<dbReference type="AlphaFoldDB" id="A0A285JHX8"/>
<evidence type="ECO:0000259" key="3">
    <source>
        <dbReference type="PROSITE" id="PS51371"/>
    </source>
</evidence>
<name>A0A285JHX8_9GAMM</name>
<dbReference type="EMBL" id="OBEB01000008">
    <property type="protein sequence ID" value="SNY58986.1"/>
    <property type="molecule type" value="Genomic_DNA"/>
</dbReference>
<feature type="domain" description="CBS" evidence="3">
    <location>
        <begin position="8"/>
        <end position="63"/>
    </location>
</feature>
<gene>
    <name evidence="4" type="ORF">SAMN06297280_3536</name>
</gene>
<dbReference type="SMART" id="SM00116">
    <property type="entry name" value="CBS"/>
    <property type="match status" value="2"/>
</dbReference>
<dbReference type="Proteomes" id="UP000219353">
    <property type="component" value="Unassembled WGS sequence"/>
</dbReference>
<evidence type="ECO:0000256" key="1">
    <source>
        <dbReference type="ARBA" id="ARBA00023122"/>
    </source>
</evidence>
<dbReference type="RefSeq" id="WP_097112712.1">
    <property type="nucleotide sequence ID" value="NZ_OBEB01000008.1"/>
</dbReference>
<dbReference type="InterPro" id="IPR051257">
    <property type="entry name" value="Diverse_CBS-Domain"/>
</dbReference>
<evidence type="ECO:0000313" key="4">
    <source>
        <dbReference type="EMBL" id="SNY58986.1"/>
    </source>
</evidence>
<dbReference type="CDD" id="cd04584">
    <property type="entry name" value="CBS_pair_AcuB_like"/>
    <property type="match status" value="1"/>
</dbReference>
<dbReference type="SUPFAM" id="SSF54631">
    <property type="entry name" value="CBS-domain pair"/>
    <property type="match status" value="1"/>
</dbReference>
<protein>
    <submittedName>
        <fullName evidence="4">Acetoin utilization protein AcuB</fullName>
    </submittedName>
</protein>
<evidence type="ECO:0000256" key="2">
    <source>
        <dbReference type="PROSITE-ProRule" id="PRU00703"/>
    </source>
</evidence>
<dbReference type="PROSITE" id="PS51371">
    <property type="entry name" value="CBS"/>
    <property type="match status" value="2"/>
</dbReference>
<dbReference type="PANTHER" id="PTHR43080:SF2">
    <property type="entry name" value="CBS DOMAIN-CONTAINING PROTEIN"/>
    <property type="match status" value="1"/>
</dbReference>
<feature type="domain" description="CBS" evidence="3">
    <location>
        <begin position="82"/>
        <end position="140"/>
    </location>
</feature>
<accession>A0A285JHX8</accession>
<dbReference type="Gene3D" id="3.10.580.10">
    <property type="entry name" value="CBS-domain"/>
    <property type="match status" value="1"/>
</dbReference>
<keyword evidence="5" id="KW-1185">Reference proteome</keyword>
<dbReference type="PANTHER" id="PTHR43080">
    <property type="entry name" value="CBS DOMAIN-CONTAINING PROTEIN CBSX3, MITOCHONDRIAL"/>
    <property type="match status" value="1"/>
</dbReference>
<evidence type="ECO:0000313" key="5">
    <source>
        <dbReference type="Proteomes" id="UP000219353"/>
    </source>
</evidence>
<sequence>MVSLIQLMSKKPVSVSPDDSLAVVKEIFDHVKFHHVLVVENNSLLGVISDRDLFKALSPNIGTAAETARDLATLNKKVHQVMRRKPVTLREHAKVMDAIHLLNTEGVSCIPVVNSANQPLGILSWRDIIKALDRQANADSSEREQR</sequence>
<dbReference type="Pfam" id="PF00571">
    <property type="entry name" value="CBS"/>
    <property type="match status" value="2"/>
</dbReference>
<reference evidence="5" key="1">
    <citation type="submission" date="2017-09" db="EMBL/GenBank/DDBJ databases">
        <authorList>
            <person name="Varghese N."/>
            <person name="Submissions S."/>
        </authorList>
    </citation>
    <scope>NUCLEOTIDE SEQUENCE [LARGE SCALE GENOMIC DNA]</scope>
    <source>
        <strain evidence="5">CGMCC 1.12461</strain>
    </source>
</reference>
<dbReference type="InterPro" id="IPR000644">
    <property type="entry name" value="CBS_dom"/>
</dbReference>
<dbReference type="InterPro" id="IPR046342">
    <property type="entry name" value="CBS_dom_sf"/>
</dbReference>
<keyword evidence="1 2" id="KW-0129">CBS domain</keyword>